<sequence>MQPGGSRGGQDIASLAGGYDVVEHALGTLLVLIGEVHDDPTAHELELGILQECFQRMRASRSLHLSLEMFETDVQRVIDEYTRGIISERDMMVDGRAWMNYPSDYRKMVEFAKEHGIPVIAANAPRRFYEQSDFLSSLILAFRYISVVGNRGMSSLDQLSSSSRSFLPPLPVPPASGPYQLKFTQQMQLMQQEVAAEGKRNSEGKSSSTSSLSRQDKGAQGQAAGEEGAACPYIGWSAERSRFMLEAQNLWDATMAHSIAQILNGGGDLSGGGGGGGGGGEKLTRGGVKDGKAPLVIHVTGKFHCEERLGIPEHLHRYAPHAKVMVVGET</sequence>
<reference evidence="3 5" key="1">
    <citation type="journal article" date="2012" name="Nature">
        <title>Algal genomes reveal evolutionary mosaicism and the fate of nucleomorphs.</title>
        <authorList>
            <consortium name="DOE Joint Genome Institute"/>
            <person name="Curtis B.A."/>
            <person name="Tanifuji G."/>
            <person name="Burki F."/>
            <person name="Gruber A."/>
            <person name="Irimia M."/>
            <person name="Maruyama S."/>
            <person name="Arias M.C."/>
            <person name="Ball S.G."/>
            <person name="Gile G.H."/>
            <person name="Hirakawa Y."/>
            <person name="Hopkins J.F."/>
            <person name="Kuo A."/>
            <person name="Rensing S.A."/>
            <person name="Schmutz J."/>
            <person name="Symeonidi A."/>
            <person name="Elias M."/>
            <person name="Eveleigh R.J."/>
            <person name="Herman E.K."/>
            <person name="Klute M.J."/>
            <person name="Nakayama T."/>
            <person name="Obornik M."/>
            <person name="Reyes-Prieto A."/>
            <person name="Armbrust E.V."/>
            <person name="Aves S.J."/>
            <person name="Beiko R.G."/>
            <person name="Coutinho P."/>
            <person name="Dacks J.B."/>
            <person name="Durnford D.G."/>
            <person name="Fast N.M."/>
            <person name="Green B.R."/>
            <person name="Grisdale C.J."/>
            <person name="Hempel F."/>
            <person name="Henrissat B."/>
            <person name="Hoppner M.P."/>
            <person name="Ishida K."/>
            <person name="Kim E."/>
            <person name="Koreny L."/>
            <person name="Kroth P.G."/>
            <person name="Liu Y."/>
            <person name="Malik S.B."/>
            <person name="Maier U.G."/>
            <person name="McRose D."/>
            <person name="Mock T."/>
            <person name="Neilson J.A."/>
            <person name="Onodera N.T."/>
            <person name="Poole A.M."/>
            <person name="Pritham E.J."/>
            <person name="Richards T.A."/>
            <person name="Rocap G."/>
            <person name="Roy S.W."/>
            <person name="Sarai C."/>
            <person name="Schaack S."/>
            <person name="Shirato S."/>
            <person name="Slamovits C.H."/>
            <person name="Spencer D.F."/>
            <person name="Suzuki S."/>
            <person name="Worden A.Z."/>
            <person name="Zauner S."/>
            <person name="Barry K."/>
            <person name="Bell C."/>
            <person name="Bharti A.K."/>
            <person name="Crow J.A."/>
            <person name="Grimwood J."/>
            <person name="Kramer R."/>
            <person name="Lindquist E."/>
            <person name="Lucas S."/>
            <person name="Salamov A."/>
            <person name="McFadden G.I."/>
            <person name="Lane C.E."/>
            <person name="Keeling P.J."/>
            <person name="Gray M.W."/>
            <person name="Grigoriev I.V."/>
            <person name="Archibald J.M."/>
        </authorList>
    </citation>
    <scope>NUCLEOTIDE SEQUENCE</scope>
    <source>
        <strain evidence="3 5">CCMP2712</strain>
    </source>
</reference>
<keyword evidence="5" id="KW-1185">Reference proteome</keyword>
<dbReference type="RefSeq" id="XP_005831314.1">
    <property type="nucleotide sequence ID" value="XM_005831257.1"/>
</dbReference>
<dbReference type="Gene3D" id="3.40.50.11550">
    <property type="match status" value="1"/>
</dbReference>
<feature type="region of interest" description="Disordered" evidence="1">
    <location>
        <begin position="192"/>
        <end position="225"/>
    </location>
</feature>
<feature type="domain" description="Haem-binding uptake Tiki superfamily ChaN" evidence="2">
    <location>
        <begin position="143"/>
        <end position="264"/>
    </location>
</feature>
<feature type="compositionally biased region" description="Low complexity" evidence="1">
    <location>
        <begin position="204"/>
        <end position="225"/>
    </location>
</feature>
<dbReference type="AlphaFoldDB" id="L1J8A7"/>
<proteinExistence type="predicted"/>
<organism evidence="3">
    <name type="scientific">Guillardia theta (strain CCMP2712)</name>
    <name type="common">Cryptophyte</name>
    <dbReference type="NCBI Taxonomy" id="905079"/>
    <lineage>
        <taxon>Eukaryota</taxon>
        <taxon>Cryptophyceae</taxon>
        <taxon>Pyrenomonadales</taxon>
        <taxon>Geminigeraceae</taxon>
        <taxon>Guillardia</taxon>
    </lineage>
</organism>
<dbReference type="CDD" id="cd14727">
    <property type="entry name" value="ChanN-like"/>
    <property type="match status" value="1"/>
</dbReference>
<dbReference type="EnsemblProtists" id="EKX44334">
    <property type="protein sequence ID" value="EKX44334"/>
    <property type="gene ID" value="GUITHDRAFT_139877"/>
</dbReference>
<evidence type="ECO:0000313" key="4">
    <source>
        <dbReference type="EnsemblProtists" id="EKX44334"/>
    </source>
</evidence>
<dbReference type="InterPro" id="IPR007314">
    <property type="entry name" value="Cofac_haem-bd_dom"/>
</dbReference>
<dbReference type="eggNOG" id="ENOG502SABQ">
    <property type="taxonomic scope" value="Eukaryota"/>
</dbReference>
<evidence type="ECO:0000259" key="2">
    <source>
        <dbReference type="Pfam" id="PF04187"/>
    </source>
</evidence>
<dbReference type="Proteomes" id="UP000011087">
    <property type="component" value="Unassembled WGS sequence"/>
</dbReference>
<name>L1J8A7_GUITC</name>
<accession>L1J8A7</accession>
<dbReference type="OMA" id="NYEGILW"/>
<feature type="domain" description="Haem-binding uptake Tiki superfamily ChaN" evidence="2">
    <location>
        <begin position="25"/>
        <end position="129"/>
    </location>
</feature>
<evidence type="ECO:0000313" key="5">
    <source>
        <dbReference type="Proteomes" id="UP000011087"/>
    </source>
</evidence>
<evidence type="ECO:0000256" key="1">
    <source>
        <dbReference type="SAM" id="MobiDB-lite"/>
    </source>
</evidence>
<dbReference type="GeneID" id="17300918"/>
<protein>
    <recommendedName>
        <fullName evidence="2">Haem-binding uptake Tiki superfamily ChaN domain-containing protein</fullName>
    </recommendedName>
</protein>
<dbReference type="EMBL" id="JH993005">
    <property type="protein sequence ID" value="EKX44334.1"/>
    <property type="molecule type" value="Genomic_DNA"/>
</dbReference>
<dbReference type="HOGENOM" id="CLU_843196_0_0_1"/>
<reference evidence="5" key="2">
    <citation type="submission" date="2012-11" db="EMBL/GenBank/DDBJ databases">
        <authorList>
            <person name="Kuo A."/>
            <person name="Curtis B.A."/>
            <person name="Tanifuji G."/>
            <person name="Burki F."/>
            <person name="Gruber A."/>
            <person name="Irimia M."/>
            <person name="Maruyama S."/>
            <person name="Arias M.C."/>
            <person name="Ball S.G."/>
            <person name="Gile G.H."/>
            <person name="Hirakawa Y."/>
            <person name="Hopkins J.F."/>
            <person name="Rensing S.A."/>
            <person name="Schmutz J."/>
            <person name="Symeonidi A."/>
            <person name="Elias M."/>
            <person name="Eveleigh R.J."/>
            <person name="Herman E.K."/>
            <person name="Klute M.J."/>
            <person name="Nakayama T."/>
            <person name="Obornik M."/>
            <person name="Reyes-Prieto A."/>
            <person name="Armbrust E.V."/>
            <person name="Aves S.J."/>
            <person name="Beiko R.G."/>
            <person name="Coutinho P."/>
            <person name="Dacks J.B."/>
            <person name="Durnford D.G."/>
            <person name="Fast N.M."/>
            <person name="Green B.R."/>
            <person name="Grisdale C."/>
            <person name="Hempe F."/>
            <person name="Henrissat B."/>
            <person name="Hoppner M.P."/>
            <person name="Ishida K.-I."/>
            <person name="Kim E."/>
            <person name="Koreny L."/>
            <person name="Kroth P.G."/>
            <person name="Liu Y."/>
            <person name="Malik S.-B."/>
            <person name="Maier U.G."/>
            <person name="McRose D."/>
            <person name="Mock T."/>
            <person name="Neilson J.A."/>
            <person name="Onodera N.T."/>
            <person name="Poole A.M."/>
            <person name="Pritham E.J."/>
            <person name="Richards T.A."/>
            <person name="Rocap G."/>
            <person name="Roy S.W."/>
            <person name="Sarai C."/>
            <person name="Schaack S."/>
            <person name="Shirato S."/>
            <person name="Slamovits C.H."/>
            <person name="Spencer D.F."/>
            <person name="Suzuki S."/>
            <person name="Worden A.Z."/>
            <person name="Zauner S."/>
            <person name="Barry K."/>
            <person name="Bell C."/>
            <person name="Bharti A.K."/>
            <person name="Crow J.A."/>
            <person name="Grimwood J."/>
            <person name="Kramer R."/>
            <person name="Lindquist E."/>
            <person name="Lucas S."/>
            <person name="Salamov A."/>
            <person name="McFadden G.I."/>
            <person name="Lane C.E."/>
            <person name="Keeling P.J."/>
            <person name="Gray M.W."/>
            <person name="Grigoriev I.V."/>
            <person name="Archibald J.M."/>
        </authorList>
    </citation>
    <scope>NUCLEOTIDE SEQUENCE</scope>
    <source>
        <strain evidence="5">CCMP2712</strain>
    </source>
</reference>
<dbReference type="PaxDb" id="55529-EKX44334"/>
<dbReference type="Pfam" id="PF04187">
    <property type="entry name" value="Cofac_haem_bdg"/>
    <property type="match status" value="2"/>
</dbReference>
<dbReference type="SUPFAM" id="SSF159501">
    <property type="entry name" value="EreA/ChaN-like"/>
    <property type="match status" value="1"/>
</dbReference>
<reference evidence="4" key="3">
    <citation type="submission" date="2016-03" db="UniProtKB">
        <authorList>
            <consortium name="EnsemblProtists"/>
        </authorList>
    </citation>
    <scope>IDENTIFICATION</scope>
</reference>
<dbReference type="OrthoDB" id="205639at2759"/>
<gene>
    <name evidence="3" type="ORF">GUITHDRAFT_139877</name>
</gene>
<evidence type="ECO:0000313" key="3">
    <source>
        <dbReference type="EMBL" id="EKX44334.1"/>
    </source>
</evidence>
<dbReference type="KEGG" id="gtt:GUITHDRAFT_139877"/>